<dbReference type="Gene3D" id="1.10.10.160">
    <property type="match status" value="1"/>
</dbReference>
<dbReference type="PANTHER" id="PTHR11070">
    <property type="entry name" value="UVRD / RECB / PCRA DNA HELICASE FAMILY MEMBER"/>
    <property type="match status" value="1"/>
</dbReference>
<dbReference type="Proteomes" id="UP000574761">
    <property type="component" value="Unassembled WGS sequence"/>
</dbReference>
<evidence type="ECO:0000256" key="11">
    <source>
        <dbReference type="ARBA" id="ARBA00048988"/>
    </source>
</evidence>
<evidence type="ECO:0000256" key="1">
    <source>
        <dbReference type="ARBA" id="ARBA00009922"/>
    </source>
</evidence>
<feature type="domain" description="UvrD-like helicase ATP-binding" evidence="13">
    <location>
        <begin position="7"/>
        <end position="274"/>
    </location>
</feature>
<organism evidence="15 16">
    <name type="scientific">Mycoplana azooxidifex</name>
    <dbReference type="NCBI Taxonomy" id="1636188"/>
    <lineage>
        <taxon>Bacteria</taxon>
        <taxon>Pseudomonadati</taxon>
        <taxon>Pseudomonadota</taxon>
        <taxon>Alphaproteobacteria</taxon>
        <taxon>Hyphomicrobiales</taxon>
        <taxon>Rhizobiaceae</taxon>
        <taxon>Mycoplana</taxon>
    </lineage>
</organism>
<dbReference type="GO" id="GO:0005524">
    <property type="term" value="F:ATP binding"/>
    <property type="evidence" value="ECO:0007669"/>
    <property type="project" value="UniProtKB-UniRule"/>
</dbReference>
<dbReference type="SUPFAM" id="SSF52540">
    <property type="entry name" value="P-loop containing nucleoside triphosphate hydrolases"/>
    <property type="match status" value="1"/>
</dbReference>
<dbReference type="GO" id="GO:0016787">
    <property type="term" value="F:hydrolase activity"/>
    <property type="evidence" value="ECO:0007669"/>
    <property type="project" value="UniProtKB-UniRule"/>
</dbReference>
<name>A0A7W6D798_9HYPH</name>
<dbReference type="Pfam" id="PF00580">
    <property type="entry name" value="UvrD-helicase"/>
    <property type="match status" value="1"/>
</dbReference>
<reference evidence="15 16" key="1">
    <citation type="submission" date="2020-08" db="EMBL/GenBank/DDBJ databases">
        <title>Genomic Encyclopedia of Type Strains, Phase IV (KMG-IV): sequencing the most valuable type-strain genomes for metagenomic binning, comparative biology and taxonomic classification.</title>
        <authorList>
            <person name="Goeker M."/>
        </authorList>
    </citation>
    <scope>NUCLEOTIDE SEQUENCE [LARGE SCALE GENOMIC DNA]</scope>
    <source>
        <strain evidence="15 16">DSM 100211</strain>
    </source>
</reference>
<dbReference type="EC" id="5.6.2.4" evidence="9"/>
<dbReference type="AlphaFoldDB" id="A0A7W6D798"/>
<dbReference type="Pfam" id="PF13361">
    <property type="entry name" value="UvrD_C"/>
    <property type="match status" value="2"/>
</dbReference>
<evidence type="ECO:0000256" key="12">
    <source>
        <dbReference type="PROSITE-ProRule" id="PRU00560"/>
    </source>
</evidence>
<dbReference type="InterPro" id="IPR027417">
    <property type="entry name" value="P-loop_NTPase"/>
</dbReference>
<dbReference type="CDD" id="cd17932">
    <property type="entry name" value="DEXQc_UvrD"/>
    <property type="match status" value="1"/>
</dbReference>
<dbReference type="GO" id="GO:0000725">
    <property type="term" value="P:recombinational repair"/>
    <property type="evidence" value="ECO:0007669"/>
    <property type="project" value="TreeGrafter"/>
</dbReference>
<keyword evidence="16" id="KW-1185">Reference proteome</keyword>
<dbReference type="PANTHER" id="PTHR11070:SF2">
    <property type="entry name" value="ATP-DEPENDENT DNA HELICASE SRS2"/>
    <property type="match status" value="1"/>
</dbReference>
<protein>
    <recommendedName>
        <fullName evidence="9">DNA 3'-5' helicase</fullName>
        <ecNumber evidence="9">5.6.2.4</ecNumber>
    </recommendedName>
    <alternativeName>
        <fullName evidence="10">DNA 3'-5' helicase II</fullName>
    </alternativeName>
</protein>
<dbReference type="InterPro" id="IPR014017">
    <property type="entry name" value="DNA_helicase_UvrD-like_C"/>
</dbReference>
<keyword evidence="4 12" id="KW-0347">Helicase</keyword>
<evidence type="ECO:0000256" key="5">
    <source>
        <dbReference type="ARBA" id="ARBA00022840"/>
    </source>
</evidence>
<dbReference type="EMBL" id="JACIEE010000006">
    <property type="protein sequence ID" value="MBB3978051.1"/>
    <property type="molecule type" value="Genomic_DNA"/>
</dbReference>
<evidence type="ECO:0000256" key="10">
    <source>
        <dbReference type="ARBA" id="ARBA00034923"/>
    </source>
</evidence>
<evidence type="ECO:0000313" key="16">
    <source>
        <dbReference type="Proteomes" id="UP000574761"/>
    </source>
</evidence>
<keyword evidence="3 12" id="KW-0378">Hydrolase</keyword>
<evidence type="ECO:0000259" key="13">
    <source>
        <dbReference type="PROSITE" id="PS51198"/>
    </source>
</evidence>
<comment type="similarity">
    <text evidence="1">Belongs to the helicase family. UvrD subfamily.</text>
</comment>
<evidence type="ECO:0000256" key="2">
    <source>
        <dbReference type="ARBA" id="ARBA00022741"/>
    </source>
</evidence>
<accession>A0A7W6D798</accession>
<evidence type="ECO:0000256" key="9">
    <source>
        <dbReference type="ARBA" id="ARBA00034808"/>
    </source>
</evidence>
<evidence type="ECO:0000256" key="4">
    <source>
        <dbReference type="ARBA" id="ARBA00022806"/>
    </source>
</evidence>
<comment type="catalytic activity">
    <reaction evidence="8">
        <text>Couples ATP hydrolysis with the unwinding of duplex DNA by translocating in the 3'-5' direction.</text>
        <dbReference type="EC" id="5.6.2.4"/>
    </reaction>
</comment>
<keyword evidence="5 12" id="KW-0067">ATP-binding</keyword>
<gene>
    <name evidence="15" type="ORF">GGQ64_003265</name>
</gene>
<dbReference type="RefSeq" id="WP_183806128.1">
    <property type="nucleotide sequence ID" value="NZ_JACIEE010000006.1"/>
</dbReference>
<feature type="domain" description="UvrD-like helicase C-terminal" evidence="14">
    <location>
        <begin position="275"/>
        <end position="532"/>
    </location>
</feature>
<dbReference type="InterPro" id="IPR013986">
    <property type="entry name" value="DExx_box_DNA_helicase_dom_sf"/>
</dbReference>
<dbReference type="Gene3D" id="3.40.50.300">
    <property type="entry name" value="P-loop containing nucleotide triphosphate hydrolases"/>
    <property type="match status" value="2"/>
</dbReference>
<dbReference type="GO" id="GO:0003677">
    <property type="term" value="F:DNA binding"/>
    <property type="evidence" value="ECO:0007669"/>
    <property type="project" value="UniProtKB-KW"/>
</dbReference>
<dbReference type="PROSITE" id="PS51198">
    <property type="entry name" value="UVRD_HELICASE_ATP_BIND"/>
    <property type="match status" value="1"/>
</dbReference>
<comment type="catalytic activity">
    <reaction evidence="11">
        <text>ATP + H2O = ADP + phosphate + H(+)</text>
        <dbReference type="Rhea" id="RHEA:13065"/>
        <dbReference type="ChEBI" id="CHEBI:15377"/>
        <dbReference type="ChEBI" id="CHEBI:15378"/>
        <dbReference type="ChEBI" id="CHEBI:30616"/>
        <dbReference type="ChEBI" id="CHEBI:43474"/>
        <dbReference type="ChEBI" id="CHEBI:456216"/>
        <dbReference type="EC" id="5.6.2.4"/>
    </reaction>
</comment>
<evidence type="ECO:0000256" key="6">
    <source>
        <dbReference type="ARBA" id="ARBA00023125"/>
    </source>
</evidence>
<evidence type="ECO:0000256" key="3">
    <source>
        <dbReference type="ARBA" id="ARBA00022801"/>
    </source>
</evidence>
<dbReference type="GO" id="GO:0043138">
    <property type="term" value="F:3'-5' DNA helicase activity"/>
    <property type="evidence" value="ECO:0007669"/>
    <property type="project" value="UniProtKB-EC"/>
</dbReference>
<keyword evidence="7" id="KW-0413">Isomerase</keyword>
<evidence type="ECO:0000313" key="15">
    <source>
        <dbReference type="EMBL" id="MBB3978051.1"/>
    </source>
</evidence>
<comment type="caution">
    <text evidence="15">The sequence shown here is derived from an EMBL/GenBank/DDBJ whole genome shotgun (WGS) entry which is preliminary data.</text>
</comment>
<dbReference type="InterPro" id="IPR000212">
    <property type="entry name" value="DNA_helicase_UvrD/REP"/>
</dbReference>
<keyword evidence="6" id="KW-0238">DNA-binding</keyword>
<dbReference type="InterPro" id="IPR014016">
    <property type="entry name" value="UvrD-like_ATP-bd"/>
</dbReference>
<evidence type="ECO:0000259" key="14">
    <source>
        <dbReference type="PROSITE" id="PS51217"/>
    </source>
</evidence>
<keyword evidence="2 12" id="KW-0547">Nucleotide-binding</keyword>
<sequence>MAWDTGLDQGSVAYGIAAAPEPRVRVIAGPGTGKSFAMKRRVARLLESGIAPDEILAVTFTRVAAEDLHRELQKLDTPGCEELQGQTLHSLAMRILSRKHVLEAVGRAPRPLNAFETKAMICDLAGDNGGKRLVRSMIQGYMAAWAQSQGDEPGFAKTNEEKQFQAHLLDWLDFHQGMLIGELIPYLVRYLRDNPAAAERTEFRHLLIDEFQDLNKAEQTVLYYLGEAAEICIVGDDDQSIYSFKNAHPDGIREWKNLHPECADLEMADCHRCPTTVVDMANALIAVNKNRQPRALNPLQEKGPGEVAIVQVPYLSSEAKWITNKVAGLLESGVHPSEIIILVQRAVAGRPILESLRQAGVPAKSYYEESQLASEVAQERFATFKLLLNNEDRVALRYLLGAGDDEFRRNAYARVRTRCEASGDSPWTAMHKLADEVLTLPYTKPLVERFKAIQAELDALNGLKTDLPAFVDALFPTGDENLSELRDLALAKLETAGDPGELLGGMMEEITQPDIPPTVEEVRLMSLHKSKGLSSPFVFVAGCVEGILPPAPDPDWPKAVKDAALEEARRLFYVGITRVKSDLAKGWPGSLFISYPQQMSIKDAYGANVAFRTKSGVMANLLPSRFLGELGAAAPKPIAGGK</sequence>
<dbReference type="Gene3D" id="1.10.486.10">
    <property type="entry name" value="PCRA, domain 4"/>
    <property type="match status" value="1"/>
</dbReference>
<dbReference type="PROSITE" id="PS51217">
    <property type="entry name" value="UVRD_HELICASE_CTER"/>
    <property type="match status" value="1"/>
</dbReference>
<evidence type="ECO:0000256" key="7">
    <source>
        <dbReference type="ARBA" id="ARBA00023235"/>
    </source>
</evidence>
<proteinExistence type="inferred from homology"/>
<evidence type="ECO:0000256" key="8">
    <source>
        <dbReference type="ARBA" id="ARBA00034617"/>
    </source>
</evidence>
<feature type="binding site" evidence="12">
    <location>
        <begin position="28"/>
        <end position="35"/>
    </location>
    <ligand>
        <name>ATP</name>
        <dbReference type="ChEBI" id="CHEBI:30616"/>
    </ligand>
</feature>